<accession>A0AAV4G2C9</accession>
<comment type="caution">
    <text evidence="2">The sequence shown here is derived from an EMBL/GenBank/DDBJ whole genome shotgun (WGS) entry which is preliminary data.</text>
</comment>
<dbReference type="AlphaFoldDB" id="A0AAV4G2C9"/>
<evidence type="ECO:0000313" key="3">
    <source>
        <dbReference type="Proteomes" id="UP000762676"/>
    </source>
</evidence>
<feature type="transmembrane region" description="Helical" evidence="1">
    <location>
        <begin position="34"/>
        <end position="51"/>
    </location>
</feature>
<keyword evidence="3" id="KW-1185">Reference proteome</keyword>
<keyword evidence="1" id="KW-0472">Membrane</keyword>
<keyword evidence="1" id="KW-0812">Transmembrane</keyword>
<name>A0AAV4G2C9_9GAST</name>
<dbReference type="Proteomes" id="UP000762676">
    <property type="component" value="Unassembled WGS sequence"/>
</dbReference>
<protein>
    <submittedName>
        <fullName evidence="2">Choline transporter</fullName>
    </submittedName>
</protein>
<sequence>MVFVGITFVINSLDSLIRLYTDNLKLTVARLGKVKYILANIAVMSVLTLLFKLDFLQIQWVGALVIALFFACFGYILVTKRKPVMQIKAAEEDEVVDYSKIELAN</sequence>
<dbReference type="EMBL" id="BMAT01001088">
    <property type="protein sequence ID" value="GFR79376.1"/>
    <property type="molecule type" value="Genomic_DNA"/>
</dbReference>
<reference evidence="2 3" key="1">
    <citation type="journal article" date="2021" name="Elife">
        <title>Chloroplast acquisition without the gene transfer in kleptoplastic sea slugs, Plakobranchus ocellatus.</title>
        <authorList>
            <person name="Maeda T."/>
            <person name="Takahashi S."/>
            <person name="Yoshida T."/>
            <person name="Shimamura S."/>
            <person name="Takaki Y."/>
            <person name="Nagai Y."/>
            <person name="Toyoda A."/>
            <person name="Suzuki Y."/>
            <person name="Arimoto A."/>
            <person name="Ishii H."/>
            <person name="Satoh N."/>
            <person name="Nishiyama T."/>
            <person name="Hasebe M."/>
            <person name="Maruyama T."/>
            <person name="Minagawa J."/>
            <person name="Obokata J."/>
            <person name="Shigenobu S."/>
        </authorList>
    </citation>
    <scope>NUCLEOTIDE SEQUENCE [LARGE SCALE GENOMIC DNA]</scope>
</reference>
<evidence type="ECO:0000256" key="1">
    <source>
        <dbReference type="SAM" id="Phobius"/>
    </source>
</evidence>
<organism evidence="2 3">
    <name type="scientific">Elysia marginata</name>
    <dbReference type="NCBI Taxonomy" id="1093978"/>
    <lineage>
        <taxon>Eukaryota</taxon>
        <taxon>Metazoa</taxon>
        <taxon>Spiralia</taxon>
        <taxon>Lophotrochozoa</taxon>
        <taxon>Mollusca</taxon>
        <taxon>Gastropoda</taxon>
        <taxon>Heterobranchia</taxon>
        <taxon>Euthyneura</taxon>
        <taxon>Panpulmonata</taxon>
        <taxon>Sacoglossa</taxon>
        <taxon>Placobranchoidea</taxon>
        <taxon>Plakobranchidae</taxon>
        <taxon>Elysia</taxon>
    </lineage>
</organism>
<keyword evidence="1" id="KW-1133">Transmembrane helix</keyword>
<evidence type="ECO:0000313" key="2">
    <source>
        <dbReference type="EMBL" id="GFR79376.1"/>
    </source>
</evidence>
<proteinExistence type="predicted"/>
<gene>
    <name evidence="2" type="ORF">ElyMa_000554700</name>
</gene>
<feature type="transmembrane region" description="Helical" evidence="1">
    <location>
        <begin position="57"/>
        <end position="78"/>
    </location>
</feature>